<dbReference type="InterPro" id="IPR043137">
    <property type="entry name" value="GGT_ssub_C"/>
</dbReference>
<dbReference type="PANTHER" id="PTHR43881">
    <property type="entry name" value="GAMMA-GLUTAMYLTRANSPEPTIDASE (AFU_ORTHOLOGUE AFUA_4G13580)"/>
    <property type="match status" value="1"/>
</dbReference>
<dbReference type="EMBL" id="LAZR01030271">
    <property type="protein sequence ID" value="KKL57124.1"/>
    <property type="molecule type" value="Genomic_DNA"/>
</dbReference>
<dbReference type="InterPro" id="IPR043138">
    <property type="entry name" value="GGT_lsub"/>
</dbReference>
<sequence length="341" mass="36669">AHSGLLTVEDFSAFRASVEEPVVTDYRGITVHKCGPWTQGPVLLQSLNLIEQFDVRSMRRNSADYIHTVVECMKLAYADREFYYGDPKFVPVPLDRLLGKDYAAERARLVDPAVASMQLRPGGREPISAEGIADVNAAVDASPNPPHGDTTKLEVIDKAGNMVSATPSGGWLTASPVIPQMGFPLGTRGQMFSLVEGHPNCLAPGKRPRSTLTPSLATREGRPMLSFGSPGGDSQDQWALQFLLNVVEFGMSLQQAVEAPTFWSRHWPDSFYPRSARPGALMIETRVAKRVRDELAGRGHKVEAPGAWAGGNTLAAAIDSGTGILSAAASPRLDPAYAGGF</sequence>
<dbReference type="Gene3D" id="3.60.20.40">
    <property type="match status" value="1"/>
</dbReference>
<accession>A0A0F9D6A5</accession>
<dbReference type="InterPro" id="IPR029055">
    <property type="entry name" value="Ntn_hydrolases_N"/>
</dbReference>
<protein>
    <recommendedName>
        <fullName evidence="2">Gamma-glutamyltransferase</fullName>
    </recommendedName>
</protein>
<gene>
    <name evidence="1" type="ORF">LCGC14_2238560</name>
</gene>
<comment type="caution">
    <text evidence="1">The sequence shown here is derived from an EMBL/GenBank/DDBJ whole genome shotgun (WGS) entry which is preliminary data.</text>
</comment>
<name>A0A0F9D6A5_9ZZZZ</name>
<dbReference type="Pfam" id="PF01019">
    <property type="entry name" value="G_glu_transpept"/>
    <property type="match status" value="1"/>
</dbReference>
<dbReference type="PANTHER" id="PTHR43881:SF1">
    <property type="entry name" value="GAMMA-GLUTAMYLTRANSPEPTIDASE (AFU_ORTHOLOGUE AFUA_4G13580)"/>
    <property type="match status" value="1"/>
</dbReference>
<proteinExistence type="predicted"/>
<dbReference type="PRINTS" id="PR01210">
    <property type="entry name" value="GGTRANSPTASE"/>
</dbReference>
<evidence type="ECO:0008006" key="2">
    <source>
        <dbReference type="Google" id="ProtNLM"/>
    </source>
</evidence>
<dbReference type="InterPro" id="IPR052896">
    <property type="entry name" value="GGT-like_enzyme"/>
</dbReference>
<organism evidence="1">
    <name type="scientific">marine sediment metagenome</name>
    <dbReference type="NCBI Taxonomy" id="412755"/>
    <lineage>
        <taxon>unclassified sequences</taxon>
        <taxon>metagenomes</taxon>
        <taxon>ecological metagenomes</taxon>
    </lineage>
</organism>
<feature type="non-terminal residue" evidence="1">
    <location>
        <position position="1"/>
    </location>
</feature>
<dbReference type="AlphaFoldDB" id="A0A0F9D6A5"/>
<reference evidence="1" key="1">
    <citation type="journal article" date="2015" name="Nature">
        <title>Complex archaea that bridge the gap between prokaryotes and eukaryotes.</title>
        <authorList>
            <person name="Spang A."/>
            <person name="Saw J.H."/>
            <person name="Jorgensen S.L."/>
            <person name="Zaremba-Niedzwiedzka K."/>
            <person name="Martijn J."/>
            <person name="Lind A.E."/>
            <person name="van Eijk R."/>
            <person name="Schleper C."/>
            <person name="Guy L."/>
            <person name="Ettema T.J."/>
        </authorList>
    </citation>
    <scope>NUCLEOTIDE SEQUENCE</scope>
</reference>
<dbReference type="Gene3D" id="1.10.246.130">
    <property type="match status" value="1"/>
</dbReference>
<evidence type="ECO:0000313" key="1">
    <source>
        <dbReference type="EMBL" id="KKL57124.1"/>
    </source>
</evidence>
<dbReference type="SUPFAM" id="SSF56235">
    <property type="entry name" value="N-terminal nucleophile aminohydrolases (Ntn hydrolases)"/>
    <property type="match status" value="1"/>
</dbReference>